<gene>
    <name evidence="1" type="ORF">NC998_15890</name>
</gene>
<name>A0ABV0J9X7_9CYAN</name>
<evidence type="ECO:0008006" key="3">
    <source>
        <dbReference type="Google" id="ProtNLM"/>
    </source>
</evidence>
<dbReference type="EMBL" id="JAMPKM010000009">
    <property type="protein sequence ID" value="MEP0818581.1"/>
    <property type="molecule type" value="Genomic_DNA"/>
</dbReference>
<comment type="caution">
    <text evidence="1">The sequence shown here is derived from an EMBL/GenBank/DDBJ whole genome shotgun (WGS) entry which is preliminary data.</text>
</comment>
<keyword evidence="2" id="KW-1185">Reference proteome</keyword>
<organism evidence="1 2">
    <name type="scientific">Trichocoleus desertorum GB2-A4</name>
    <dbReference type="NCBI Taxonomy" id="2933944"/>
    <lineage>
        <taxon>Bacteria</taxon>
        <taxon>Bacillati</taxon>
        <taxon>Cyanobacteriota</taxon>
        <taxon>Cyanophyceae</taxon>
        <taxon>Leptolyngbyales</taxon>
        <taxon>Trichocoleusaceae</taxon>
        <taxon>Trichocoleus</taxon>
    </lineage>
</organism>
<dbReference type="RefSeq" id="WP_199295764.1">
    <property type="nucleotide sequence ID" value="NZ_JAMPKM010000009.1"/>
</dbReference>
<evidence type="ECO:0000313" key="2">
    <source>
        <dbReference type="Proteomes" id="UP001464891"/>
    </source>
</evidence>
<dbReference type="Proteomes" id="UP001464891">
    <property type="component" value="Unassembled WGS sequence"/>
</dbReference>
<proteinExistence type="predicted"/>
<sequence>MSSDEPTNAETVVVEIHPPSTSGENTALVNSQTDAIVTVELTEEDDEIKRETQALIAAIRKRAQAEVQSAGDLSRDAYLNAVRQARTAVEQSQLMIDPQHLEQTIQTLQKEADKSWHVILGEIESVGFQLADAARLAWNSLMATRPK</sequence>
<protein>
    <recommendedName>
        <fullName evidence="3">Biogenesis of lysosome-related organelles complex 1 subunit 1</fullName>
    </recommendedName>
</protein>
<evidence type="ECO:0000313" key="1">
    <source>
        <dbReference type="EMBL" id="MEP0818581.1"/>
    </source>
</evidence>
<reference evidence="1 2" key="1">
    <citation type="submission" date="2022-04" db="EMBL/GenBank/DDBJ databases">
        <title>Positive selection, recombination, and allopatry shape intraspecific diversity of widespread and dominant cyanobacteria.</title>
        <authorList>
            <person name="Wei J."/>
            <person name="Shu W."/>
            <person name="Hu C."/>
        </authorList>
    </citation>
    <scope>NUCLEOTIDE SEQUENCE [LARGE SCALE GENOMIC DNA]</scope>
    <source>
        <strain evidence="1 2">GB2-A4</strain>
    </source>
</reference>
<accession>A0ABV0J9X7</accession>